<accession>A0A016V715</accession>
<dbReference type="Proteomes" id="UP000024635">
    <property type="component" value="Unassembled WGS sequence"/>
</dbReference>
<evidence type="ECO:0008006" key="3">
    <source>
        <dbReference type="Google" id="ProtNLM"/>
    </source>
</evidence>
<evidence type="ECO:0000313" key="1">
    <source>
        <dbReference type="EMBL" id="EYC22817.1"/>
    </source>
</evidence>
<evidence type="ECO:0000313" key="2">
    <source>
        <dbReference type="Proteomes" id="UP000024635"/>
    </source>
</evidence>
<dbReference type="OrthoDB" id="5867083at2759"/>
<sequence>MKPNLIEVILSGIGSVPKVQRLKRGASLSHFTIFSVFMRKNMYLLLSSLALIGWALAAGPADKNCTDTIGADDKYSQKAVNCEDKYSAAACLLIYTAAVKVGDTTERNVKCFQNAANQRDEEMVEMAVNNCPKTCGYCCLTPEFSCQNKPCEWC</sequence>
<keyword evidence="2" id="KW-1185">Reference proteome</keyword>
<name>A0A016V715_9BILA</name>
<gene>
    <name evidence="1" type="primary">Acey_s0016.g2967</name>
    <name evidence="1" type="ORF">Y032_0016g2967</name>
</gene>
<protein>
    <recommendedName>
        <fullName evidence="3">ShKT domain-containing protein</fullName>
    </recommendedName>
</protein>
<proteinExistence type="predicted"/>
<dbReference type="AlphaFoldDB" id="A0A016V715"/>
<reference evidence="2" key="1">
    <citation type="journal article" date="2015" name="Nat. Genet.">
        <title>The genome and transcriptome of the zoonotic hookworm Ancylostoma ceylanicum identify infection-specific gene families.</title>
        <authorList>
            <person name="Schwarz E.M."/>
            <person name="Hu Y."/>
            <person name="Antoshechkin I."/>
            <person name="Miller M.M."/>
            <person name="Sternberg P.W."/>
            <person name="Aroian R.V."/>
        </authorList>
    </citation>
    <scope>NUCLEOTIDE SEQUENCE</scope>
    <source>
        <strain evidence="2">HY135</strain>
    </source>
</reference>
<dbReference type="EMBL" id="JARK01001352">
    <property type="protein sequence ID" value="EYC22817.1"/>
    <property type="molecule type" value="Genomic_DNA"/>
</dbReference>
<organism evidence="1 2">
    <name type="scientific">Ancylostoma ceylanicum</name>
    <dbReference type="NCBI Taxonomy" id="53326"/>
    <lineage>
        <taxon>Eukaryota</taxon>
        <taxon>Metazoa</taxon>
        <taxon>Ecdysozoa</taxon>
        <taxon>Nematoda</taxon>
        <taxon>Chromadorea</taxon>
        <taxon>Rhabditida</taxon>
        <taxon>Rhabditina</taxon>
        <taxon>Rhabditomorpha</taxon>
        <taxon>Strongyloidea</taxon>
        <taxon>Ancylostomatidae</taxon>
        <taxon>Ancylostomatinae</taxon>
        <taxon>Ancylostoma</taxon>
    </lineage>
</organism>
<comment type="caution">
    <text evidence="1">The sequence shown here is derived from an EMBL/GenBank/DDBJ whole genome shotgun (WGS) entry which is preliminary data.</text>
</comment>